<evidence type="ECO:0000313" key="1">
    <source>
        <dbReference type="EMBL" id="ATG73706.1"/>
    </source>
</evidence>
<accession>A0A291HNA6</accession>
<keyword evidence="2" id="KW-1185">Reference proteome</keyword>
<name>A0A291HNA6_9GAMM</name>
<organism evidence="1 2">
    <name type="scientific">Zobellella denitrificans</name>
    <dbReference type="NCBI Taxonomy" id="347534"/>
    <lineage>
        <taxon>Bacteria</taxon>
        <taxon>Pseudomonadati</taxon>
        <taxon>Pseudomonadota</taxon>
        <taxon>Gammaproteobacteria</taxon>
        <taxon>Aeromonadales</taxon>
        <taxon>Aeromonadaceae</taxon>
        <taxon>Zobellella</taxon>
    </lineage>
</organism>
<proteinExistence type="predicted"/>
<dbReference type="KEGG" id="zdf:AN401_07400"/>
<dbReference type="Proteomes" id="UP000217763">
    <property type="component" value="Chromosome"/>
</dbReference>
<reference evidence="2" key="1">
    <citation type="submission" date="2015-09" db="EMBL/GenBank/DDBJ databases">
        <authorList>
            <person name="Shao Z."/>
            <person name="Wang L."/>
        </authorList>
    </citation>
    <scope>NUCLEOTIDE SEQUENCE [LARGE SCALE GENOMIC DNA]</scope>
    <source>
        <strain evidence="2">F13-1</strain>
    </source>
</reference>
<dbReference type="AlphaFoldDB" id="A0A291HNA6"/>
<evidence type="ECO:0000313" key="2">
    <source>
        <dbReference type="Proteomes" id="UP000217763"/>
    </source>
</evidence>
<protein>
    <submittedName>
        <fullName evidence="1">Uncharacterized protein</fullName>
    </submittedName>
</protein>
<gene>
    <name evidence="1" type="ORF">AN401_07400</name>
</gene>
<dbReference type="EMBL" id="CP012621">
    <property type="protein sequence ID" value="ATG73706.1"/>
    <property type="molecule type" value="Genomic_DNA"/>
</dbReference>
<sequence>MIKLTVIKHINTLRKLRDDKDARITSEQREALSYLINAMLIQFAANSVWQIIKLATQVMGG</sequence>